<dbReference type="EnsemblMetazoa" id="SCAU011878-RA">
    <property type="protein sequence ID" value="SCAU011878-PA"/>
    <property type="gene ID" value="SCAU011878"/>
</dbReference>
<sequence>MLVLGKIDYGLFLFGNSLKSSLRQINSLYNNCIRSSIYAFRTTPIKTLLIESGLPSLEEKFLDSKNRILPKILFFNDSITEVSKVLTAKRKPRLTSVIHDRVKNNVLNFSEKLPKYRLKYPVWMYPEHSCNLSLADFVKNNTANETFTQLVPRHVDLTGNLNAASAAKYGCSAPLMTDTLIERIDLKRTITVELQHYHYSVINSSNETPVYPTNIDKKKIGFLAVLGWAIPMQRIDTC</sequence>
<dbReference type="Proteomes" id="UP000095300">
    <property type="component" value="Unassembled WGS sequence"/>
</dbReference>
<organism evidence="1 2">
    <name type="scientific">Stomoxys calcitrans</name>
    <name type="common">Stable fly</name>
    <name type="synonym">Conops calcitrans</name>
    <dbReference type="NCBI Taxonomy" id="35570"/>
    <lineage>
        <taxon>Eukaryota</taxon>
        <taxon>Metazoa</taxon>
        <taxon>Ecdysozoa</taxon>
        <taxon>Arthropoda</taxon>
        <taxon>Hexapoda</taxon>
        <taxon>Insecta</taxon>
        <taxon>Pterygota</taxon>
        <taxon>Neoptera</taxon>
        <taxon>Endopterygota</taxon>
        <taxon>Diptera</taxon>
        <taxon>Brachycera</taxon>
        <taxon>Muscomorpha</taxon>
        <taxon>Muscoidea</taxon>
        <taxon>Muscidae</taxon>
        <taxon>Stomoxys</taxon>
    </lineage>
</organism>
<gene>
    <name evidence="1" type="primary">106092367</name>
</gene>
<dbReference type="AlphaFoldDB" id="A0A1I8PWX8"/>
<keyword evidence="2" id="KW-1185">Reference proteome</keyword>
<accession>A0A1I8PWX8</accession>
<name>A0A1I8PWX8_STOCA</name>
<proteinExistence type="predicted"/>
<dbReference type="VEuPathDB" id="VectorBase:SCAU011878"/>
<evidence type="ECO:0000313" key="2">
    <source>
        <dbReference type="Proteomes" id="UP000095300"/>
    </source>
</evidence>
<protein>
    <submittedName>
        <fullName evidence="1">Uncharacterized protein</fullName>
    </submittedName>
</protein>
<reference evidence="1" key="1">
    <citation type="submission" date="2020-05" db="UniProtKB">
        <authorList>
            <consortium name="EnsemblMetazoa"/>
        </authorList>
    </citation>
    <scope>IDENTIFICATION</scope>
    <source>
        <strain evidence="1">USDA</strain>
    </source>
</reference>
<evidence type="ECO:0000313" key="1">
    <source>
        <dbReference type="EnsemblMetazoa" id="SCAU011878-PA"/>
    </source>
</evidence>